<dbReference type="InterPro" id="IPR036451">
    <property type="entry name" value="CblAdoTrfase-like_sf"/>
</dbReference>
<dbReference type="HOGENOM" id="CLU_083486_0_0_2"/>
<dbReference type="EMBL" id="CP003050">
    <property type="protein sequence ID" value="AGB16258.1"/>
    <property type="molecule type" value="Genomic_DNA"/>
</dbReference>
<keyword evidence="3 7" id="KW-0808">Transferase</keyword>
<dbReference type="AlphaFoldDB" id="L0IBR5"/>
<dbReference type="STRING" id="797302.Halru_1652"/>
<keyword evidence="5" id="KW-0067">ATP-binding</keyword>
<dbReference type="NCBIfam" id="TIGR00636">
    <property type="entry name" value="PduO_Nterm"/>
    <property type="match status" value="1"/>
</dbReference>
<dbReference type="RefSeq" id="WP_015300897.1">
    <property type="nucleotide sequence ID" value="NC_019964.1"/>
</dbReference>
<dbReference type="GO" id="GO:0005737">
    <property type="term" value="C:cytoplasm"/>
    <property type="evidence" value="ECO:0007669"/>
    <property type="project" value="UniProtKB-SubCell"/>
</dbReference>
<feature type="domain" description="Cobalamin adenosyltransferase-like" evidence="6">
    <location>
        <begin position="3"/>
        <end position="165"/>
    </location>
</feature>
<dbReference type="SUPFAM" id="SSF89028">
    <property type="entry name" value="Cobalamin adenosyltransferase-like"/>
    <property type="match status" value="1"/>
</dbReference>
<keyword evidence="8" id="KW-1185">Reference proteome</keyword>
<dbReference type="InterPro" id="IPR029499">
    <property type="entry name" value="PduO-typ"/>
</dbReference>
<dbReference type="Pfam" id="PF01923">
    <property type="entry name" value="Cob_adeno_trans"/>
    <property type="match status" value="1"/>
</dbReference>
<dbReference type="Gene3D" id="1.20.1200.10">
    <property type="entry name" value="Cobalamin adenosyltransferase-like"/>
    <property type="match status" value="1"/>
</dbReference>
<comment type="subcellular location">
    <subcellularLocation>
        <location evidence="1">Cytoplasm</location>
    </subcellularLocation>
</comment>
<dbReference type="FunFam" id="1.20.1200.10:FF:000003">
    <property type="entry name" value="ATP:cob(I)alamin adenosyltransferase"/>
    <property type="match status" value="1"/>
</dbReference>
<evidence type="ECO:0000256" key="1">
    <source>
        <dbReference type="ARBA" id="ARBA00004496"/>
    </source>
</evidence>
<dbReference type="GeneID" id="14376439"/>
<evidence type="ECO:0000256" key="5">
    <source>
        <dbReference type="ARBA" id="ARBA00022840"/>
    </source>
</evidence>
<dbReference type="GO" id="GO:0008817">
    <property type="term" value="F:corrinoid adenosyltransferase activity"/>
    <property type="evidence" value="ECO:0007669"/>
    <property type="project" value="TreeGrafter"/>
</dbReference>
<dbReference type="GO" id="GO:0005524">
    <property type="term" value="F:ATP binding"/>
    <property type="evidence" value="ECO:0007669"/>
    <property type="project" value="UniProtKB-KW"/>
</dbReference>
<gene>
    <name evidence="7" type="ordered locus">Halru_1652</name>
</gene>
<dbReference type="OrthoDB" id="4665at2157"/>
<evidence type="ECO:0000259" key="6">
    <source>
        <dbReference type="Pfam" id="PF01923"/>
    </source>
</evidence>
<dbReference type="PANTHER" id="PTHR12213">
    <property type="entry name" value="CORRINOID ADENOSYLTRANSFERASE"/>
    <property type="match status" value="1"/>
</dbReference>
<dbReference type="KEGG" id="hru:Halru_1652"/>
<evidence type="ECO:0000256" key="4">
    <source>
        <dbReference type="ARBA" id="ARBA00022741"/>
    </source>
</evidence>
<accession>L0IBR5</accession>
<keyword evidence="2" id="KW-0963">Cytoplasm</keyword>
<sequence length="178" mass="19817">MPIYTGRGDEGKTDLRDMSRVSKASERIEAYGTVDELNALLGTIRPTGHEDVDDKLATVQNHLHVVQADLANPDPEDDDPQVGPEHVELIETWIDEYDEELEPLTSFILPTGSDSGAALHHARAVSRRAERRAVALWNEDESINADAVQYLNRLSDGLFTLARVVNQRDGEVEEAPQY</sequence>
<dbReference type="eggNOG" id="arCOG00489">
    <property type="taxonomic scope" value="Archaea"/>
</dbReference>
<protein>
    <submittedName>
        <fullName evidence="7">ATP:cob(I)alamin adenosyltransferase</fullName>
    </submittedName>
</protein>
<reference evidence="7" key="1">
    <citation type="submission" date="2011-09" db="EMBL/GenBank/DDBJ databases">
        <title>Complete sequence of Halovivax ruber XH-70.</title>
        <authorList>
            <consortium name="US DOE Joint Genome Institute"/>
            <person name="Lucas S."/>
            <person name="Han J."/>
            <person name="Lapidus A."/>
            <person name="Cheng J.-F."/>
            <person name="Goodwin L."/>
            <person name="Pitluck S."/>
            <person name="Peters L."/>
            <person name="Mikhailova N."/>
            <person name="Davenport K."/>
            <person name="Detter J.C."/>
            <person name="Han C."/>
            <person name="Tapia R."/>
            <person name="Land M."/>
            <person name="Hauser L."/>
            <person name="Kyrpides N."/>
            <person name="Ivanova N."/>
            <person name="Pagani I."/>
            <person name="Sproer C."/>
            <person name="Anderson I."/>
            <person name="Woyke T."/>
        </authorList>
    </citation>
    <scope>NUCLEOTIDE SEQUENCE</scope>
    <source>
        <strain evidence="7">XH-70</strain>
    </source>
</reference>
<keyword evidence="4" id="KW-0547">Nucleotide-binding</keyword>
<name>L0IBR5_HALRX</name>
<organism evidence="7 8">
    <name type="scientific">Halovivax ruber (strain DSM 18193 / JCM 13892 / XH-70)</name>
    <dbReference type="NCBI Taxonomy" id="797302"/>
    <lineage>
        <taxon>Archaea</taxon>
        <taxon>Methanobacteriati</taxon>
        <taxon>Methanobacteriota</taxon>
        <taxon>Stenosarchaea group</taxon>
        <taxon>Halobacteria</taxon>
        <taxon>Halobacteriales</taxon>
        <taxon>Natrialbaceae</taxon>
        <taxon>Halovivax</taxon>
    </lineage>
</organism>
<evidence type="ECO:0000313" key="8">
    <source>
        <dbReference type="Proteomes" id="UP000010846"/>
    </source>
</evidence>
<evidence type="ECO:0000313" key="7">
    <source>
        <dbReference type="EMBL" id="AGB16258.1"/>
    </source>
</evidence>
<dbReference type="Proteomes" id="UP000010846">
    <property type="component" value="Chromosome"/>
</dbReference>
<proteinExistence type="predicted"/>
<dbReference type="PANTHER" id="PTHR12213:SF0">
    <property type="entry name" value="CORRINOID ADENOSYLTRANSFERASE MMAB"/>
    <property type="match status" value="1"/>
</dbReference>
<evidence type="ECO:0000256" key="2">
    <source>
        <dbReference type="ARBA" id="ARBA00022490"/>
    </source>
</evidence>
<dbReference type="InterPro" id="IPR016030">
    <property type="entry name" value="CblAdoTrfase-like"/>
</dbReference>
<evidence type="ECO:0000256" key="3">
    <source>
        <dbReference type="ARBA" id="ARBA00022679"/>
    </source>
</evidence>